<dbReference type="Pfam" id="PF26132">
    <property type="entry name" value="UPF0367"/>
    <property type="match status" value="1"/>
</dbReference>
<proteinExistence type="inferred from homology"/>
<dbReference type="AlphaFoldDB" id="A0A6H1U7X0"/>
<protein>
    <recommendedName>
        <fullName evidence="1">UPF0367 protein HCG48_13615</fullName>
    </recommendedName>
</protein>
<accession>A0A6H1U7X0</accession>
<dbReference type="InterPro" id="IPR020885">
    <property type="entry name" value="UPF0367"/>
</dbReference>
<dbReference type="HAMAP" id="MF_01360">
    <property type="entry name" value="UPF0367"/>
    <property type="match status" value="1"/>
</dbReference>
<reference evidence="2 3" key="1">
    <citation type="submission" date="2020-04" db="EMBL/GenBank/DDBJ databases">
        <authorList>
            <person name="Basu S."/>
            <person name="Maruthanayagam V."/>
            <person name="Chakraborty S."/>
            <person name="Pramanik A."/>
            <person name="Mukherjee J."/>
            <person name="Brink B."/>
        </authorList>
    </citation>
    <scope>NUCLEOTIDE SEQUENCE [LARGE SCALE GENOMIC DNA]</scope>
    <source>
        <strain evidence="2 3">AP17</strain>
    </source>
</reference>
<comment type="similarity">
    <text evidence="1">Belongs to the UPF0367 family.</text>
</comment>
<dbReference type="Proteomes" id="UP000500857">
    <property type="component" value="Chromosome"/>
</dbReference>
<dbReference type="KEGG" id="oxy:HCG48_13615"/>
<evidence type="ECO:0000313" key="3">
    <source>
        <dbReference type="Proteomes" id="UP000500857"/>
    </source>
</evidence>
<dbReference type="NCBIfam" id="NF010236">
    <property type="entry name" value="PRK13683.1"/>
    <property type="match status" value="1"/>
</dbReference>
<evidence type="ECO:0000313" key="2">
    <source>
        <dbReference type="EMBL" id="QIZ73739.1"/>
    </source>
</evidence>
<evidence type="ECO:0000256" key="1">
    <source>
        <dbReference type="HAMAP-Rule" id="MF_01360"/>
    </source>
</evidence>
<dbReference type="EMBL" id="CP051167">
    <property type="protein sequence ID" value="QIZ73739.1"/>
    <property type="molecule type" value="Genomic_DNA"/>
</dbReference>
<sequence>MYTIDLTVKNSPLPLSVQRKSEEEAREVYDRVLNAIRSGSSELLELTCDKIPGKRVAVLASEIAAVQMAEKTGTSTTGKAPGFAALTS</sequence>
<gene>
    <name evidence="2" type="ORF">HCG48_13615</name>
</gene>
<keyword evidence="3" id="KW-1185">Reference proteome</keyword>
<organism evidence="2 3">
    <name type="scientific">Oxynema aestuarii AP17</name>
    <dbReference type="NCBI Taxonomy" id="2064643"/>
    <lineage>
        <taxon>Bacteria</taxon>
        <taxon>Bacillati</taxon>
        <taxon>Cyanobacteriota</taxon>
        <taxon>Cyanophyceae</taxon>
        <taxon>Oscillatoriophycideae</taxon>
        <taxon>Oscillatoriales</taxon>
        <taxon>Oscillatoriaceae</taxon>
        <taxon>Oxynema</taxon>
        <taxon>Oxynema aestuarii</taxon>
    </lineage>
</organism>
<name>A0A6H1U7X0_9CYAN</name>